<protein>
    <submittedName>
        <fullName evidence="2">Uncharacterized protein</fullName>
    </submittedName>
</protein>
<dbReference type="RefSeq" id="WP_050433351.1">
    <property type="nucleotide sequence ID" value="NZ_CP012159.1"/>
</dbReference>
<keyword evidence="1" id="KW-0472">Membrane</keyword>
<dbReference type="Proteomes" id="UP000067626">
    <property type="component" value="Chromosome"/>
</dbReference>
<evidence type="ECO:0000313" key="2">
    <source>
        <dbReference type="EMBL" id="AKT41590.1"/>
    </source>
</evidence>
<gene>
    <name evidence="2" type="ORF">CMC5_057970</name>
</gene>
<dbReference type="EMBL" id="CP012159">
    <property type="protein sequence ID" value="AKT41590.1"/>
    <property type="molecule type" value="Genomic_DNA"/>
</dbReference>
<reference evidence="2 3" key="1">
    <citation type="submission" date="2015-07" db="EMBL/GenBank/DDBJ databases">
        <title>Genome analysis of myxobacterium Chondromyces crocatus Cm c5 reveals a high potential for natural compound synthesis and the genetic basis for the loss of fruiting body formation.</title>
        <authorList>
            <person name="Zaburannyi N."/>
            <person name="Bunk B."/>
            <person name="Maier J."/>
            <person name="Overmann J."/>
            <person name="Mueller R."/>
        </authorList>
    </citation>
    <scope>NUCLEOTIDE SEQUENCE [LARGE SCALE GENOMIC DNA]</scope>
    <source>
        <strain evidence="2 3">Cm c5</strain>
    </source>
</reference>
<feature type="transmembrane region" description="Helical" evidence="1">
    <location>
        <begin position="16"/>
        <end position="35"/>
    </location>
</feature>
<proteinExistence type="predicted"/>
<organism evidence="2 3">
    <name type="scientific">Chondromyces crocatus</name>
    <dbReference type="NCBI Taxonomy" id="52"/>
    <lineage>
        <taxon>Bacteria</taxon>
        <taxon>Pseudomonadati</taxon>
        <taxon>Myxococcota</taxon>
        <taxon>Polyangia</taxon>
        <taxon>Polyangiales</taxon>
        <taxon>Polyangiaceae</taxon>
        <taxon>Chondromyces</taxon>
    </lineage>
</organism>
<evidence type="ECO:0000313" key="3">
    <source>
        <dbReference type="Proteomes" id="UP000067626"/>
    </source>
</evidence>
<dbReference type="AlphaFoldDB" id="A0A0K1EL49"/>
<dbReference type="KEGG" id="ccro:CMC5_057970"/>
<accession>A0A0K1EL49</accession>
<keyword evidence="1" id="KW-1133">Transmembrane helix</keyword>
<sequence length="246" mass="25955">MSATGRVVSTLRQARWVFAGVLGFTLLAVALIGFAHTKHGRPLLAFLRGAPGCPVGMDLKLSPAEQEQLRAQVLASVRTAERASSRPALGFLLDATTRDDVARWAADHGIRCEPAKRGAALRCADVPAAALVVEGDAAASPAHPGAVDGLMLFFDGHARLIAVDASRSQLSAEAATDLVEARRASLSAMVGPPALESGVADADYLKGGALRRVSSEFRFSDYRVQLSATNLGQKVVVREQYQSIPN</sequence>
<keyword evidence="1" id="KW-0812">Transmembrane</keyword>
<name>A0A0K1EL49_CHOCO</name>
<dbReference type="OrthoDB" id="5496325at2"/>
<keyword evidence="3" id="KW-1185">Reference proteome</keyword>
<evidence type="ECO:0000256" key="1">
    <source>
        <dbReference type="SAM" id="Phobius"/>
    </source>
</evidence>